<comment type="caution">
    <text evidence="8">The sequence shown here is derived from an EMBL/GenBank/DDBJ whole genome shotgun (WGS) entry which is preliminary data.</text>
</comment>
<dbReference type="InterPro" id="IPR052337">
    <property type="entry name" value="SAT4-like"/>
</dbReference>
<evidence type="ECO:0000256" key="6">
    <source>
        <dbReference type="SAM" id="Phobius"/>
    </source>
</evidence>
<feature type="domain" description="Rhodopsin" evidence="7">
    <location>
        <begin position="28"/>
        <end position="288"/>
    </location>
</feature>
<evidence type="ECO:0000259" key="7">
    <source>
        <dbReference type="Pfam" id="PF20684"/>
    </source>
</evidence>
<protein>
    <recommendedName>
        <fullName evidence="7">Rhodopsin domain-containing protein</fullName>
    </recommendedName>
</protein>
<evidence type="ECO:0000313" key="8">
    <source>
        <dbReference type="EMBL" id="KAL2818344.1"/>
    </source>
</evidence>
<evidence type="ECO:0000256" key="5">
    <source>
        <dbReference type="ARBA" id="ARBA00038359"/>
    </source>
</evidence>
<comment type="similarity">
    <text evidence="5">Belongs to the SAT4 family.</text>
</comment>
<evidence type="ECO:0000256" key="2">
    <source>
        <dbReference type="ARBA" id="ARBA00022692"/>
    </source>
</evidence>
<feature type="transmembrane region" description="Helical" evidence="6">
    <location>
        <begin position="99"/>
        <end position="122"/>
    </location>
</feature>
<dbReference type="PANTHER" id="PTHR33048">
    <property type="entry name" value="PTH11-LIKE INTEGRAL MEMBRANE PROTEIN (AFU_ORTHOLOGUE AFUA_5G11245)"/>
    <property type="match status" value="1"/>
</dbReference>
<organism evidence="8 9">
    <name type="scientific">Aspergillus granulosus</name>
    <dbReference type="NCBI Taxonomy" id="176169"/>
    <lineage>
        <taxon>Eukaryota</taxon>
        <taxon>Fungi</taxon>
        <taxon>Dikarya</taxon>
        <taxon>Ascomycota</taxon>
        <taxon>Pezizomycotina</taxon>
        <taxon>Eurotiomycetes</taxon>
        <taxon>Eurotiomycetidae</taxon>
        <taxon>Eurotiales</taxon>
        <taxon>Aspergillaceae</taxon>
        <taxon>Aspergillus</taxon>
        <taxon>Aspergillus subgen. Nidulantes</taxon>
    </lineage>
</organism>
<feature type="transmembrane region" description="Helical" evidence="6">
    <location>
        <begin position="134"/>
        <end position="161"/>
    </location>
</feature>
<dbReference type="EMBL" id="JBFXLT010000014">
    <property type="protein sequence ID" value="KAL2818344.1"/>
    <property type="molecule type" value="Genomic_DNA"/>
</dbReference>
<evidence type="ECO:0000313" key="9">
    <source>
        <dbReference type="Proteomes" id="UP001610334"/>
    </source>
</evidence>
<keyword evidence="4 6" id="KW-0472">Membrane</keyword>
<keyword evidence="9" id="KW-1185">Reference proteome</keyword>
<keyword evidence="2 6" id="KW-0812">Transmembrane</keyword>
<dbReference type="Pfam" id="PF20684">
    <property type="entry name" value="Fung_rhodopsin"/>
    <property type="match status" value="1"/>
</dbReference>
<dbReference type="PANTHER" id="PTHR33048:SF157">
    <property type="entry name" value="INTEGRAL MEMBRANE PROTEIN"/>
    <property type="match status" value="1"/>
</dbReference>
<evidence type="ECO:0000256" key="1">
    <source>
        <dbReference type="ARBA" id="ARBA00004141"/>
    </source>
</evidence>
<dbReference type="InterPro" id="IPR049326">
    <property type="entry name" value="Rhodopsin_dom_fungi"/>
</dbReference>
<feature type="transmembrane region" description="Helical" evidence="6">
    <location>
        <begin position="190"/>
        <end position="210"/>
    </location>
</feature>
<feature type="transmembrane region" description="Helical" evidence="6">
    <location>
        <begin position="44"/>
        <end position="65"/>
    </location>
</feature>
<reference evidence="8 9" key="1">
    <citation type="submission" date="2024-07" db="EMBL/GenBank/DDBJ databases">
        <title>Section-level genome sequencing and comparative genomics of Aspergillus sections Usti and Cavernicolus.</title>
        <authorList>
            <consortium name="Lawrence Berkeley National Laboratory"/>
            <person name="Nybo J.L."/>
            <person name="Vesth T.C."/>
            <person name="Theobald S."/>
            <person name="Frisvad J.C."/>
            <person name="Larsen T.O."/>
            <person name="Kjaerboelling I."/>
            <person name="Rothschild-Mancinelli K."/>
            <person name="Lyhne E.K."/>
            <person name="Kogle M.E."/>
            <person name="Barry K."/>
            <person name="Clum A."/>
            <person name="Na H."/>
            <person name="Ledsgaard L."/>
            <person name="Lin J."/>
            <person name="Lipzen A."/>
            <person name="Kuo A."/>
            <person name="Riley R."/>
            <person name="Mondo S."/>
            <person name="Labutti K."/>
            <person name="Haridas S."/>
            <person name="Pangalinan J."/>
            <person name="Salamov A.A."/>
            <person name="Simmons B.A."/>
            <person name="Magnuson J.K."/>
            <person name="Chen J."/>
            <person name="Drula E."/>
            <person name="Henrissat B."/>
            <person name="Wiebenga A."/>
            <person name="Lubbers R.J."/>
            <person name="Gomes A.C."/>
            <person name="Makela M.R."/>
            <person name="Stajich J."/>
            <person name="Grigoriev I.V."/>
            <person name="Mortensen U.H."/>
            <person name="De Vries R.P."/>
            <person name="Baker S.E."/>
            <person name="Andersen M.R."/>
        </authorList>
    </citation>
    <scope>NUCLEOTIDE SEQUENCE [LARGE SCALE GENOMIC DNA]</scope>
    <source>
        <strain evidence="8 9">CBS 588.65</strain>
    </source>
</reference>
<evidence type="ECO:0000256" key="3">
    <source>
        <dbReference type="ARBA" id="ARBA00022989"/>
    </source>
</evidence>
<evidence type="ECO:0000256" key="4">
    <source>
        <dbReference type="ARBA" id="ARBA00023136"/>
    </source>
</evidence>
<sequence>MPRTYATPAAVITISILFPVLGTLTGLLRFYARKRAKARLWIDDWLMLSALLMEYVLAALLVWGATTGSLGGLLPPPTVPGPDGYLFSTSDEQIRLQQIQYFADIAAILAFGFTKLSILFFYRRIFCSRQVTRTPFHIATMFMIVLVIVWTLVFGFGAIFLCGAHPENAWAPVAVVAEKCSLQLPLLEGYAISDFIMDVFIWLLPLPRIWALNMSVRQKLALILVFLVGLLAIAASATRMAIYIDHVVNAFAKSDGETLITYLLFWTMVECGLGVIVICLPALRSIYSQIQMSAFADSVRGTIDRHLKSNSTTTSDARRLDSHDSSVNSNASRWDVSRTWHSGRTKTSIVAAHDVMVSELHHLPGSEQKIHVRDEVELH</sequence>
<dbReference type="Proteomes" id="UP001610334">
    <property type="component" value="Unassembled WGS sequence"/>
</dbReference>
<keyword evidence="3 6" id="KW-1133">Transmembrane helix</keyword>
<proteinExistence type="inferred from homology"/>
<accession>A0ABR4HS80</accession>
<feature type="transmembrane region" description="Helical" evidence="6">
    <location>
        <begin position="262"/>
        <end position="283"/>
    </location>
</feature>
<gene>
    <name evidence="8" type="ORF">BJX63DRAFT_429275</name>
</gene>
<feature type="transmembrane region" description="Helical" evidence="6">
    <location>
        <begin position="222"/>
        <end position="242"/>
    </location>
</feature>
<name>A0ABR4HS80_9EURO</name>
<comment type="subcellular location">
    <subcellularLocation>
        <location evidence="1">Membrane</location>
        <topology evidence="1">Multi-pass membrane protein</topology>
    </subcellularLocation>
</comment>
<feature type="transmembrane region" description="Helical" evidence="6">
    <location>
        <begin position="6"/>
        <end position="32"/>
    </location>
</feature>